<keyword evidence="2" id="KW-1185">Reference proteome</keyword>
<proteinExistence type="predicted"/>
<sequence>MPDNRQSADARSPSSQFEGLIEVLPAVSRLALAYAPGPARVPTLALLSLDARLAGLLRHSREPMLAQLRLSWWRESLGRDQDEWPEGEPLLAALRSWNGRHKALTALVDGWEALTGPAPLSADALQVMAQGRAEAFAALAHALGRKGEAEAAYRLGHQWGLADLSMRLANEQERTTAASLAAARGAGSMRVSRQLRPLLVLHGLAHRRMEKGADAAAISPAAMLKALRLGLLGF</sequence>
<evidence type="ECO:0000313" key="1">
    <source>
        <dbReference type="EMBL" id="MCT2399569.1"/>
    </source>
</evidence>
<evidence type="ECO:0000313" key="2">
    <source>
        <dbReference type="Proteomes" id="UP001165583"/>
    </source>
</evidence>
<gene>
    <name evidence="1" type="ORF">NZK81_08405</name>
</gene>
<protein>
    <recommendedName>
        <fullName evidence="3">Phytoene synthase</fullName>
    </recommendedName>
</protein>
<organism evidence="1 2">
    <name type="scientific">Novosphingobium mangrovi</name>
    <name type="common">ex Huang et al. 2023</name>
    <dbReference type="NCBI Taxonomy" id="2976432"/>
    <lineage>
        <taxon>Bacteria</taxon>
        <taxon>Pseudomonadati</taxon>
        <taxon>Pseudomonadota</taxon>
        <taxon>Alphaproteobacteria</taxon>
        <taxon>Sphingomonadales</taxon>
        <taxon>Sphingomonadaceae</taxon>
        <taxon>Novosphingobium</taxon>
    </lineage>
</organism>
<reference evidence="1" key="1">
    <citation type="submission" date="2022-09" db="EMBL/GenBank/DDBJ databases">
        <title>Novosphingobium sp. Nov., a polycyclic aromatic hydrocarbon-degrading bacterium isolated form mangrove sediments in HongKong.</title>
        <authorList>
            <person name="Hu Z."/>
        </authorList>
    </citation>
    <scope>NUCLEOTIDE SEQUENCE</scope>
    <source>
        <strain evidence="1">HK4-1</strain>
    </source>
</reference>
<comment type="caution">
    <text evidence="1">The sequence shown here is derived from an EMBL/GenBank/DDBJ whole genome shotgun (WGS) entry which is preliminary data.</text>
</comment>
<dbReference type="RefSeq" id="WP_260045666.1">
    <property type="nucleotide sequence ID" value="NZ_JANZXA010000004.1"/>
</dbReference>
<dbReference type="EMBL" id="JANZXA010000004">
    <property type="protein sequence ID" value="MCT2399569.1"/>
    <property type="molecule type" value="Genomic_DNA"/>
</dbReference>
<evidence type="ECO:0008006" key="3">
    <source>
        <dbReference type="Google" id="ProtNLM"/>
    </source>
</evidence>
<accession>A0ABT2I438</accession>
<name>A0ABT2I438_9SPHN</name>
<dbReference type="Proteomes" id="UP001165583">
    <property type="component" value="Unassembled WGS sequence"/>
</dbReference>